<comment type="caution">
    <text evidence="3">The sequence shown here is derived from an EMBL/GenBank/DDBJ whole genome shotgun (WGS) entry which is preliminary data.</text>
</comment>
<keyword evidence="1" id="KW-1133">Transmembrane helix</keyword>
<protein>
    <recommendedName>
        <fullName evidence="2">DUF6533 domain-containing protein</fullName>
    </recommendedName>
</protein>
<feature type="transmembrane region" description="Helical" evidence="1">
    <location>
        <begin position="55"/>
        <end position="76"/>
    </location>
</feature>
<gene>
    <name evidence="3" type="ORF">DFP72DRAFT_77357</name>
</gene>
<reference evidence="3 4" key="1">
    <citation type="submission" date="2020-07" db="EMBL/GenBank/DDBJ databases">
        <title>Comparative genomics of pyrophilous fungi reveals a link between fire events and developmental genes.</title>
        <authorList>
            <consortium name="DOE Joint Genome Institute"/>
            <person name="Steindorff A.S."/>
            <person name="Carver A."/>
            <person name="Calhoun S."/>
            <person name="Stillman K."/>
            <person name="Liu H."/>
            <person name="Lipzen A."/>
            <person name="Pangilinan J."/>
            <person name="Labutti K."/>
            <person name="Bruns T.D."/>
            <person name="Grigoriev I.V."/>
        </authorList>
    </citation>
    <scope>NUCLEOTIDE SEQUENCE [LARGE SCALE GENOMIC DNA]</scope>
    <source>
        <strain evidence="3 4">CBS 144469</strain>
    </source>
</reference>
<sequence>MAELSEEARQGFIAFGEGVMKGSLFYIACMTIVLYDHLTTLDLEIELIWKKKWSLIQVLYLINRYLPDISFLYGVSLAVWVSEETHAKVRPSLSRVQTWLSIIALQAMQGIMVHRTICMYRQRTVVVYVVTMFFIANLIAGTTLAAFSMVVVNVPTIITGSLHSCTPTNLKDWSVAAWFQMFAFEAVIFVLAVAEGIRYMRDNKAVRRNMDISIRGRWSKEGSLIHVLLRDSLVFPLITLSITFFDILAWYVLPGPAMHYAINMTVTASPVLGCRLVLHLRDAYYQPFAGEMNQATMPSGFRMFNTEMPEFALETVSSTNSDVTGTRPQIDH</sequence>
<dbReference type="InterPro" id="IPR045340">
    <property type="entry name" value="DUF6533"/>
</dbReference>
<dbReference type="Pfam" id="PF20151">
    <property type="entry name" value="DUF6533"/>
    <property type="match status" value="1"/>
</dbReference>
<organism evidence="3 4">
    <name type="scientific">Ephemerocybe angulata</name>
    <dbReference type="NCBI Taxonomy" id="980116"/>
    <lineage>
        <taxon>Eukaryota</taxon>
        <taxon>Fungi</taxon>
        <taxon>Dikarya</taxon>
        <taxon>Basidiomycota</taxon>
        <taxon>Agaricomycotina</taxon>
        <taxon>Agaricomycetes</taxon>
        <taxon>Agaricomycetidae</taxon>
        <taxon>Agaricales</taxon>
        <taxon>Agaricineae</taxon>
        <taxon>Psathyrellaceae</taxon>
        <taxon>Ephemerocybe</taxon>
    </lineage>
</organism>
<proteinExistence type="predicted"/>
<feature type="domain" description="DUF6533" evidence="2">
    <location>
        <begin position="25"/>
        <end position="67"/>
    </location>
</feature>
<name>A0A8H6ME45_9AGAR</name>
<dbReference type="AlphaFoldDB" id="A0A8H6ME45"/>
<dbReference type="OrthoDB" id="2638860at2759"/>
<keyword evidence="1" id="KW-0472">Membrane</keyword>
<evidence type="ECO:0000259" key="2">
    <source>
        <dbReference type="Pfam" id="PF20151"/>
    </source>
</evidence>
<evidence type="ECO:0000313" key="3">
    <source>
        <dbReference type="EMBL" id="KAF6760652.1"/>
    </source>
</evidence>
<keyword evidence="4" id="KW-1185">Reference proteome</keyword>
<evidence type="ECO:0000256" key="1">
    <source>
        <dbReference type="SAM" id="Phobius"/>
    </source>
</evidence>
<keyword evidence="1" id="KW-0812">Transmembrane</keyword>
<feature type="transmembrane region" description="Helical" evidence="1">
    <location>
        <begin position="125"/>
        <end position="158"/>
    </location>
</feature>
<feature type="transmembrane region" description="Helical" evidence="1">
    <location>
        <begin position="233"/>
        <end position="253"/>
    </location>
</feature>
<accession>A0A8H6ME45</accession>
<evidence type="ECO:0000313" key="4">
    <source>
        <dbReference type="Proteomes" id="UP000521943"/>
    </source>
</evidence>
<dbReference type="Proteomes" id="UP000521943">
    <property type="component" value="Unassembled WGS sequence"/>
</dbReference>
<dbReference type="EMBL" id="JACGCI010000012">
    <property type="protein sequence ID" value="KAF6760652.1"/>
    <property type="molecule type" value="Genomic_DNA"/>
</dbReference>
<feature type="transmembrane region" description="Helical" evidence="1">
    <location>
        <begin position="12"/>
        <end position="35"/>
    </location>
</feature>
<feature type="transmembrane region" description="Helical" evidence="1">
    <location>
        <begin position="178"/>
        <end position="200"/>
    </location>
</feature>